<reference evidence="6" key="2">
    <citation type="submission" date="2015-06" db="UniProtKB">
        <authorList>
            <consortium name="EnsemblProtists"/>
        </authorList>
    </citation>
    <scope>IDENTIFICATION</scope>
    <source>
        <strain evidence="6">Pr102</strain>
    </source>
</reference>
<sequence>MRACSILLLGVVVLLEAVTTTLVSGQTKLESGASPETPQSLDIAQTDDNTKRALGNNWTTNVAFRSPEERGVPGFKKIRNGLKIWVDKDRKFVQMLTGGAAKDSALFAKLYTKKAIPSRMFTKMKLSELSVAEKKTDEAYLKWAAYFDYWVDRNTGKIKA</sequence>
<reference evidence="7" key="1">
    <citation type="journal article" date="2006" name="Science">
        <title>Phytophthora genome sequences uncover evolutionary origins and mechanisms of pathogenesis.</title>
        <authorList>
            <person name="Tyler B.M."/>
            <person name="Tripathy S."/>
            <person name="Zhang X."/>
            <person name="Dehal P."/>
            <person name="Jiang R.H."/>
            <person name="Aerts A."/>
            <person name="Arredondo F.D."/>
            <person name="Baxter L."/>
            <person name="Bensasson D."/>
            <person name="Beynon J.L."/>
            <person name="Chapman J."/>
            <person name="Damasceno C.M."/>
            <person name="Dorrance A.E."/>
            <person name="Dou D."/>
            <person name="Dickerman A.W."/>
            <person name="Dubchak I.L."/>
            <person name="Garbelotto M."/>
            <person name="Gijzen M."/>
            <person name="Gordon S.G."/>
            <person name="Govers F."/>
            <person name="Grunwald N.J."/>
            <person name="Huang W."/>
            <person name="Ivors K.L."/>
            <person name="Jones R.W."/>
            <person name="Kamoun S."/>
            <person name="Krampis K."/>
            <person name="Lamour K.H."/>
            <person name="Lee M.K."/>
            <person name="McDonald W.H."/>
            <person name="Medina M."/>
            <person name="Meijer H.J."/>
            <person name="Nordberg E.K."/>
            <person name="Maclean D.J."/>
            <person name="Ospina-Giraldo M.D."/>
            <person name="Morris P.F."/>
            <person name="Phuntumart V."/>
            <person name="Putnam N.H."/>
            <person name="Rash S."/>
            <person name="Rose J.K."/>
            <person name="Sakihama Y."/>
            <person name="Salamov A.A."/>
            <person name="Savidor A."/>
            <person name="Scheuring C.F."/>
            <person name="Smith B.M."/>
            <person name="Sobral B.W."/>
            <person name="Terry A."/>
            <person name="Torto-Alalibo T.A."/>
            <person name="Win J."/>
            <person name="Xu Z."/>
            <person name="Zhang H."/>
            <person name="Grigoriev I.V."/>
            <person name="Rokhsar D.S."/>
            <person name="Boore J.L."/>
        </authorList>
    </citation>
    <scope>NUCLEOTIDE SEQUENCE [LARGE SCALE GENOMIC DNA]</scope>
    <source>
        <strain evidence="7">Pr102</strain>
    </source>
</reference>
<evidence type="ECO:0000313" key="7">
    <source>
        <dbReference type="Proteomes" id="UP000005238"/>
    </source>
</evidence>
<evidence type="ECO:0000256" key="1">
    <source>
        <dbReference type="ARBA" id="ARBA00004613"/>
    </source>
</evidence>
<dbReference type="InterPro" id="IPR031825">
    <property type="entry name" value="RXLR"/>
</dbReference>
<dbReference type="EMBL" id="DS566057">
    <property type="status" value="NOT_ANNOTATED_CDS"/>
    <property type="molecule type" value="Genomic_DNA"/>
</dbReference>
<comment type="similarity">
    <text evidence="2 5">Belongs to the RxLR effector family.</text>
</comment>
<dbReference type="VEuPathDB" id="FungiDB:KRP23_12812"/>
<evidence type="ECO:0000256" key="3">
    <source>
        <dbReference type="ARBA" id="ARBA00022525"/>
    </source>
</evidence>
<dbReference type="Proteomes" id="UP000005238">
    <property type="component" value="Unassembled WGS sequence"/>
</dbReference>
<evidence type="ECO:0000256" key="5">
    <source>
        <dbReference type="RuleBase" id="RU367124"/>
    </source>
</evidence>
<dbReference type="VEuPathDB" id="FungiDB:KRP22_3815"/>
<comment type="function">
    <text evidence="5">Effector that suppresses plant defense responses during pathogen infection.</text>
</comment>
<keyword evidence="3 5" id="KW-0964">Secreted</keyword>
<dbReference type="HOGENOM" id="CLU_1655661_0_0_1"/>
<evidence type="ECO:0000313" key="6">
    <source>
        <dbReference type="EnsemblProtists" id="Phyra81509"/>
    </source>
</evidence>
<comment type="subcellular location">
    <subcellularLocation>
        <location evidence="1 5">Secreted</location>
    </subcellularLocation>
</comment>
<evidence type="ECO:0000256" key="2">
    <source>
        <dbReference type="ARBA" id="ARBA00010400"/>
    </source>
</evidence>
<dbReference type="GeneID" id="94219250"/>
<accession>H3GVT1</accession>
<proteinExistence type="inferred from homology"/>
<dbReference type="OrthoDB" id="129730at2759"/>
<comment type="domain">
    <text evidence="5">The RxLR-dEER motif acts to carry the protein into the host cell cytoplasm through binding to cell surface phosphatidylinositol-3-phosphate.</text>
</comment>
<dbReference type="InParanoid" id="H3GVT1"/>
<name>H3GVT1_PHYRM</name>
<protein>
    <recommendedName>
        <fullName evidence="5">RxLR effector protein</fullName>
    </recommendedName>
</protein>
<dbReference type="RefSeq" id="XP_067738894.1">
    <property type="nucleotide sequence ID" value="XM_067883449.1"/>
</dbReference>
<organism evidence="6 7">
    <name type="scientific">Phytophthora ramorum</name>
    <name type="common">Sudden oak death agent</name>
    <dbReference type="NCBI Taxonomy" id="164328"/>
    <lineage>
        <taxon>Eukaryota</taxon>
        <taxon>Sar</taxon>
        <taxon>Stramenopiles</taxon>
        <taxon>Oomycota</taxon>
        <taxon>Peronosporomycetes</taxon>
        <taxon>Peronosporales</taxon>
        <taxon>Peronosporaceae</taxon>
        <taxon>Phytophthora</taxon>
    </lineage>
</organism>
<dbReference type="EnsemblProtists" id="Phyra81509">
    <property type="protein sequence ID" value="Phyra81509"/>
    <property type="gene ID" value="Phyra81509"/>
</dbReference>
<keyword evidence="7" id="KW-1185">Reference proteome</keyword>
<keyword evidence="4 5" id="KW-0732">Signal</keyword>
<feature type="chain" id="PRO_5045004436" description="RxLR effector protein" evidence="5">
    <location>
        <begin position="26"/>
        <end position="160"/>
    </location>
</feature>
<dbReference type="AlphaFoldDB" id="H3GVT1"/>
<feature type="signal peptide" evidence="5">
    <location>
        <begin position="1"/>
        <end position="25"/>
    </location>
</feature>
<dbReference type="Pfam" id="PF16810">
    <property type="entry name" value="RXLR"/>
    <property type="match status" value="1"/>
</dbReference>
<evidence type="ECO:0000256" key="4">
    <source>
        <dbReference type="ARBA" id="ARBA00022729"/>
    </source>
</evidence>